<comment type="caution">
    <text evidence="10">The sequence shown here is derived from an EMBL/GenBank/DDBJ whole genome shotgun (WGS) entry which is preliminary data.</text>
</comment>
<evidence type="ECO:0000259" key="9">
    <source>
        <dbReference type="Pfam" id="PF12821"/>
    </source>
</evidence>
<proteinExistence type="inferred from homology"/>
<dbReference type="OrthoDB" id="9810047at2"/>
<accession>A0A3N9U4R6</accession>
<feature type="transmembrane region" description="Helical" evidence="8">
    <location>
        <begin position="53"/>
        <end position="71"/>
    </location>
</feature>
<evidence type="ECO:0000256" key="1">
    <source>
        <dbReference type="ARBA" id="ARBA00004651"/>
    </source>
</evidence>
<keyword evidence="5 8" id="KW-1133">Transmembrane helix</keyword>
<feature type="transmembrane region" description="Helical" evidence="8">
    <location>
        <begin position="117"/>
        <end position="139"/>
    </location>
</feature>
<dbReference type="RefSeq" id="WP_124766865.1">
    <property type="nucleotide sequence ID" value="NZ_JAFBDY010000032.1"/>
</dbReference>
<comment type="similarity">
    <text evidence="7">Belongs to the ThrE exporter (TC 2.A.79) family.</text>
</comment>
<feature type="transmembrane region" description="Helical" evidence="8">
    <location>
        <begin position="78"/>
        <end position="97"/>
    </location>
</feature>
<reference evidence="10 11" key="1">
    <citation type="journal article" date="2013" name="J. Microbiol.">
        <title>Lysinibacillus chungkukjangi sp. nov., isolated from Chungkukjang, Korean fermented soybean food.</title>
        <authorList>
            <person name="Kim S.J."/>
            <person name="Jang Y.H."/>
            <person name="Hamada M."/>
            <person name="Ahn J.H."/>
            <person name="Weon H.Y."/>
            <person name="Suzuki K."/>
            <person name="Whang K.S."/>
            <person name="Kwon S.W."/>
        </authorList>
    </citation>
    <scope>NUCLEOTIDE SEQUENCE [LARGE SCALE GENOMIC DNA]</scope>
    <source>
        <strain evidence="10 11">MCCC 1A12701</strain>
    </source>
</reference>
<organism evidence="10 11">
    <name type="scientific">Lysinibacillus composti</name>
    <dbReference type="NCBI Taxonomy" id="720633"/>
    <lineage>
        <taxon>Bacteria</taxon>
        <taxon>Bacillati</taxon>
        <taxon>Bacillota</taxon>
        <taxon>Bacilli</taxon>
        <taxon>Bacillales</taxon>
        <taxon>Bacillaceae</taxon>
        <taxon>Lysinibacillus</taxon>
    </lineage>
</organism>
<evidence type="ECO:0000256" key="2">
    <source>
        <dbReference type="ARBA" id="ARBA00022475"/>
    </source>
</evidence>
<keyword evidence="2" id="KW-1003">Cell membrane</keyword>
<feature type="transmembrane region" description="Helical" evidence="8">
    <location>
        <begin position="6"/>
        <end position="23"/>
    </location>
</feature>
<feature type="transmembrane region" description="Helical" evidence="8">
    <location>
        <begin position="30"/>
        <end position="47"/>
    </location>
</feature>
<dbReference type="InterPro" id="IPR050539">
    <property type="entry name" value="ThrE_Dicarb/AminoAcid_Exp"/>
</dbReference>
<dbReference type="EMBL" id="RRCT01000030">
    <property type="protein sequence ID" value="RQW71613.1"/>
    <property type="molecule type" value="Genomic_DNA"/>
</dbReference>
<dbReference type="Proteomes" id="UP000274033">
    <property type="component" value="Unassembled WGS sequence"/>
</dbReference>
<comment type="subcellular location">
    <subcellularLocation>
        <location evidence="1">Cell membrane</location>
        <topology evidence="1">Multi-pass membrane protein</topology>
    </subcellularLocation>
</comment>
<dbReference type="GO" id="GO:0005886">
    <property type="term" value="C:plasma membrane"/>
    <property type="evidence" value="ECO:0007669"/>
    <property type="project" value="UniProtKB-SubCell"/>
</dbReference>
<feature type="domain" description="Threonine/Serine exporter ThrE" evidence="9">
    <location>
        <begin position="6"/>
        <end position="134"/>
    </location>
</feature>
<keyword evidence="6 8" id="KW-0472">Membrane</keyword>
<sequence length="163" mass="18220">MEYILQIVFSFIFTACFGVIFNAPTKAIPYCGIVGAIGWIVYYYINHMGVQEVQASFVGAFVVAIVAQIFARRFKMPMIIFNVSGIIPLVPGGIAYNTMRNIVELDYTLGIQNGMRAFMISGAIAMGLVFAEVITQLIMRTFNKGKTSMQSFARAKRRTQKFK</sequence>
<dbReference type="PANTHER" id="PTHR34390:SF1">
    <property type="entry name" value="SUCCINATE TRANSPORTER SUBUNIT YJJB-RELATED"/>
    <property type="match status" value="1"/>
</dbReference>
<keyword evidence="11" id="KW-1185">Reference proteome</keyword>
<evidence type="ECO:0000256" key="3">
    <source>
        <dbReference type="ARBA" id="ARBA00022519"/>
    </source>
</evidence>
<dbReference type="Pfam" id="PF12821">
    <property type="entry name" value="ThrE_2"/>
    <property type="match status" value="1"/>
</dbReference>
<dbReference type="InterPro" id="IPR024528">
    <property type="entry name" value="ThrE_2"/>
</dbReference>
<evidence type="ECO:0000256" key="6">
    <source>
        <dbReference type="ARBA" id="ARBA00023136"/>
    </source>
</evidence>
<keyword evidence="3" id="KW-0997">Cell inner membrane</keyword>
<dbReference type="GO" id="GO:0015744">
    <property type="term" value="P:succinate transport"/>
    <property type="evidence" value="ECO:0007669"/>
    <property type="project" value="TreeGrafter"/>
</dbReference>
<dbReference type="PANTHER" id="PTHR34390">
    <property type="entry name" value="UPF0442 PROTEIN YJJB-RELATED"/>
    <property type="match status" value="1"/>
</dbReference>
<evidence type="ECO:0000313" key="10">
    <source>
        <dbReference type="EMBL" id="RQW71613.1"/>
    </source>
</evidence>
<evidence type="ECO:0000313" key="11">
    <source>
        <dbReference type="Proteomes" id="UP000274033"/>
    </source>
</evidence>
<evidence type="ECO:0000256" key="7">
    <source>
        <dbReference type="ARBA" id="ARBA00034125"/>
    </source>
</evidence>
<gene>
    <name evidence="10" type="ORF">EBB45_18710</name>
</gene>
<evidence type="ECO:0000256" key="8">
    <source>
        <dbReference type="SAM" id="Phobius"/>
    </source>
</evidence>
<evidence type="ECO:0000256" key="5">
    <source>
        <dbReference type="ARBA" id="ARBA00022989"/>
    </source>
</evidence>
<protein>
    <submittedName>
        <fullName evidence="10">Threonine/serine exporter</fullName>
    </submittedName>
</protein>
<keyword evidence="4 8" id="KW-0812">Transmembrane</keyword>
<dbReference type="AlphaFoldDB" id="A0A3N9U4R6"/>
<name>A0A3N9U4R6_9BACI</name>
<evidence type="ECO:0000256" key="4">
    <source>
        <dbReference type="ARBA" id="ARBA00022692"/>
    </source>
</evidence>